<dbReference type="AlphaFoldDB" id="Q9GMR2"/>
<name>Q9GMR2_MACFA</name>
<dbReference type="EMBL" id="AB047872">
    <property type="protein sequence ID" value="BAB12293.1"/>
    <property type="molecule type" value="mRNA"/>
</dbReference>
<proteinExistence type="evidence at transcript level"/>
<evidence type="ECO:0000313" key="2">
    <source>
        <dbReference type="EMBL" id="BAB12293.1"/>
    </source>
</evidence>
<evidence type="ECO:0000256" key="1">
    <source>
        <dbReference type="SAM" id="Phobius"/>
    </source>
</evidence>
<keyword evidence="1" id="KW-0472">Membrane</keyword>
<protein>
    <submittedName>
        <fullName evidence="2">Uncharacterized protein</fullName>
    </submittedName>
</protein>
<keyword evidence="1" id="KW-0812">Transmembrane</keyword>
<reference evidence="2" key="1">
    <citation type="submission" date="2000-08" db="EMBL/GenBank/DDBJ databases">
        <title>Isolation of full-length cDNA clones from macaque brain cDNA libraries.</title>
        <authorList>
            <person name="Osada N."/>
            <person name="Hida M."/>
            <person name="Kusuda J."/>
            <person name="Tanuma R."/>
            <person name="Iseki K."/>
            <person name="Hirai M."/>
            <person name="Terao K."/>
            <person name="Suzuki Y."/>
            <person name="Sugano S."/>
            <person name="Hashimoto K."/>
        </authorList>
    </citation>
    <scope>NUCLEOTIDE SEQUENCE</scope>
    <source>
        <tissue evidence="2">Brain parietal lobe</tissue>
    </source>
</reference>
<accession>Q9GMR2</accession>
<keyword evidence="1" id="KW-1133">Transmembrane helix</keyword>
<feature type="transmembrane region" description="Helical" evidence="1">
    <location>
        <begin position="15"/>
        <end position="35"/>
    </location>
</feature>
<sequence length="67" mass="7673">MWGLAAVQGGEDCGVFLFLFFFLIISLTICIFPTFSKGELIHAEKPRTLANRLMRELFGDILKEYFP</sequence>
<organism evidence="2">
    <name type="scientific">Macaca fascicularis</name>
    <name type="common">Crab-eating macaque</name>
    <name type="synonym">Cynomolgus monkey</name>
    <dbReference type="NCBI Taxonomy" id="9541"/>
    <lineage>
        <taxon>Eukaryota</taxon>
        <taxon>Metazoa</taxon>
        <taxon>Chordata</taxon>
        <taxon>Craniata</taxon>
        <taxon>Vertebrata</taxon>
        <taxon>Euteleostomi</taxon>
        <taxon>Mammalia</taxon>
        <taxon>Eutheria</taxon>
        <taxon>Euarchontoglires</taxon>
        <taxon>Primates</taxon>
        <taxon>Haplorrhini</taxon>
        <taxon>Catarrhini</taxon>
        <taxon>Cercopithecidae</taxon>
        <taxon>Cercopithecinae</taxon>
        <taxon>Macaca</taxon>
    </lineage>
</organism>